<dbReference type="Gene3D" id="3.20.20.100">
    <property type="entry name" value="NADP-dependent oxidoreductase domain"/>
    <property type="match status" value="1"/>
</dbReference>
<dbReference type="GO" id="GO:0016491">
    <property type="term" value="F:oxidoreductase activity"/>
    <property type="evidence" value="ECO:0007669"/>
    <property type="project" value="UniProtKB-KW"/>
</dbReference>
<dbReference type="InterPro" id="IPR023210">
    <property type="entry name" value="NADP_OxRdtase_dom"/>
</dbReference>
<keyword evidence="9" id="KW-1185">Reference proteome</keyword>
<keyword evidence="3" id="KW-0560">Oxidoreductase</keyword>
<proteinExistence type="inferred from homology"/>
<keyword evidence="2" id="KW-0521">NADP</keyword>
<feature type="domain" description="NADP-dependent oxidoreductase" evidence="7">
    <location>
        <begin position="42"/>
        <end position="318"/>
    </location>
</feature>
<evidence type="ECO:0000256" key="1">
    <source>
        <dbReference type="ARBA" id="ARBA00007905"/>
    </source>
</evidence>
<dbReference type="InterPro" id="IPR036812">
    <property type="entry name" value="NAD(P)_OxRdtase_dom_sf"/>
</dbReference>
<comment type="caution">
    <text evidence="8">The sequence shown here is derived from an EMBL/GenBank/DDBJ whole genome shotgun (WGS) entry which is preliminary data.</text>
</comment>
<feature type="non-terminal residue" evidence="8">
    <location>
        <position position="328"/>
    </location>
</feature>
<reference evidence="8 9" key="1">
    <citation type="journal article" date="2017" name="PLoS Biol.">
        <title>The sea cucumber genome provides insights into morphological evolution and visceral regeneration.</title>
        <authorList>
            <person name="Zhang X."/>
            <person name="Sun L."/>
            <person name="Yuan J."/>
            <person name="Sun Y."/>
            <person name="Gao Y."/>
            <person name="Zhang L."/>
            <person name="Li S."/>
            <person name="Dai H."/>
            <person name="Hamel J.F."/>
            <person name="Liu C."/>
            <person name="Yu Y."/>
            <person name="Liu S."/>
            <person name="Lin W."/>
            <person name="Guo K."/>
            <person name="Jin S."/>
            <person name="Xu P."/>
            <person name="Storey K.B."/>
            <person name="Huan P."/>
            <person name="Zhang T."/>
            <person name="Zhou Y."/>
            <person name="Zhang J."/>
            <person name="Lin C."/>
            <person name="Li X."/>
            <person name="Xing L."/>
            <person name="Huo D."/>
            <person name="Sun M."/>
            <person name="Wang L."/>
            <person name="Mercier A."/>
            <person name="Li F."/>
            <person name="Yang H."/>
            <person name="Xiang J."/>
        </authorList>
    </citation>
    <scope>NUCLEOTIDE SEQUENCE [LARGE SCALE GENOMIC DNA]</scope>
    <source>
        <strain evidence="8">Shaxun</strain>
        <tissue evidence="8">Muscle</tissue>
    </source>
</reference>
<dbReference type="FunFam" id="3.20.20.100:FF:000006">
    <property type="entry name" value="Aldo-keto reductase family 1 member A1"/>
    <property type="match status" value="1"/>
</dbReference>
<dbReference type="PROSITE" id="PS00798">
    <property type="entry name" value="ALDOKETO_REDUCTASE_1"/>
    <property type="match status" value="1"/>
</dbReference>
<comment type="similarity">
    <text evidence="1">Belongs to the aldo/keto reductase family.</text>
</comment>
<evidence type="ECO:0000256" key="3">
    <source>
        <dbReference type="ARBA" id="ARBA00023002"/>
    </source>
</evidence>
<dbReference type="PRINTS" id="PR00069">
    <property type="entry name" value="ALDKETRDTASE"/>
</dbReference>
<dbReference type="AlphaFoldDB" id="A0A2G8JMQ2"/>
<dbReference type="SUPFAM" id="SSF51430">
    <property type="entry name" value="NAD(P)-linked oxidoreductase"/>
    <property type="match status" value="1"/>
</dbReference>
<feature type="active site" description="Proton donor" evidence="4">
    <location>
        <position position="75"/>
    </location>
</feature>
<evidence type="ECO:0000313" key="8">
    <source>
        <dbReference type="EMBL" id="PIK36985.1"/>
    </source>
</evidence>
<dbReference type="Pfam" id="PF00248">
    <property type="entry name" value="Aldo_ket_red"/>
    <property type="match status" value="1"/>
</dbReference>
<feature type="binding site" evidence="5">
    <location>
        <position position="137"/>
    </location>
    <ligand>
        <name>substrate</name>
    </ligand>
</feature>
<gene>
    <name evidence="8" type="ORF">BSL78_26183</name>
</gene>
<organism evidence="8 9">
    <name type="scientific">Stichopus japonicus</name>
    <name type="common">Sea cucumber</name>
    <dbReference type="NCBI Taxonomy" id="307972"/>
    <lineage>
        <taxon>Eukaryota</taxon>
        <taxon>Metazoa</taxon>
        <taxon>Echinodermata</taxon>
        <taxon>Eleutherozoa</taxon>
        <taxon>Echinozoa</taxon>
        <taxon>Holothuroidea</taxon>
        <taxon>Aspidochirotacea</taxon>
        <taxon>Aspidochirotida</taxon>
        <taxon>Stichopodidae</taxon>
        <taxon>Apostichopus</taxon>
    </lineage>
</organism>
<dbReference type="InterPro" id="IPR018170">
    <property type="entry name" value="Aldo/ket_reductase_CS"/>
</dbReference>
<dbReference type="EMBL" id="MRZV01001582">
    <property type="protein sequence ID" value="PIK36985.1"/>
    <property type="molecule type" value="Genomic_DNA"/>
</dbReference>
<evidence type="ECO:0000256" key="2">
    <source>
        <dbReference type="ARBA" id="ARBA00022857"/>
    </source>
</evidence>
<dbReference type="OrthoDB" id="416253at2759"/>
<protein>
    <submittedName>
        <fullName evidence="8">Putative aldose reductase</fullName>
    </submittedName>
</protein>
<evidence type="ECO:0000259" key="7">
    <source>
        <dbReference type="Pfam" id="PF00248"/>
    </source>
</evidence>
<dbReference type="Proteomes" id="UP000230750">
    <property type="component" value="Unassembled WGS sequence"/>
</dbReference>
<sequence length="328" mass="36813">MLTQPLSVGQSELMDQFLVLRSNMASKNQYATFSNGLKVPLIGLGTWKSKAGQVKAAVMAAIDAGYRHIDGAFAYLNEDEVGAALKAKLDDGTVKREEMFMTTKLWGHMMHPDNVERSLQLSLKDLQLEYVDLFLMHSPMACKHLDDRNTFPVGEDKKPLMDDVPYTDTWKAMEKLVEKGMTKSIGVSNFNINQLKELLKIAKVPIVMNQVENHPCINQKELIEFCKSKNILVTAYSPLGSPDRAWASDKDPNLRENALVKEMAESKGCTPVQLLVAYHLCQGILCIPKSVTPSRIEQNFLALDVKLTADDIKKMDTLECNYRACPWD</sequence>
<dbReference type="PIRSF" id="PIRSF000097">
    <property type="entry name" value="AKR"/>
    <property type="match status" value="1"/>
</dbReference>
<evidence type="ECO:0000256" key="5">
    <source>
        <dbReference type="PIRSR" id="PIRSR000097-2"/>
    </source>
</evidence>
<evidence type="ECO:0000256" key="4">
    <source>
        <dbReference type="PIRSR" id="PIRSR000097-1"/>
    </source>
</evidence>
<name>A0A2G8JMQ2_STIJA</name>
<feature type="site" description="Lowers pKa of active site Tyr" evidence="6">
    <location>
        <position position="104"/>
    </location>
</feature>
<dbReference type="STRING" id="307972.A0A2G8JMQ2"/>
<accession>A0A2G8JMQ2</accession>
<dbReference type="PROSITE" id="PS00062">
    <property type="entry name" value="ALDOKETO_REDUCTASE_2"/>
    <property type="match status" value="1"/>
</dbReference>
<evidence type="ECO:0000313" key="9">
    <source>
        <dbReference type="Proteomes" id="UP000230750"/>
    </source>
</evidence>
<dbReference type="PANTHER" id="PTHR11732">
    <property type="entry name" value="ALDO/KETO REDUCTASE"/>
    <property type="match status" value="1"/>
</dbReference>
<dbReference type="InterPro" id="IPR020471">
    <property type="entry name" value="AKR"/>
</dbReference>
<evidence type="ECO:0000256" key="6">
    <source>
        <dbReference type="PIRSR" id="PIRSR000097-3"/>
    </source>
</evidence>